<comment type="caution">
    <text evidence="2">The sequence shown here is derived from an EMBL/GenBank/DDBJ whole genome shotgun (WGS) entry which is preliminary data.</text>
</comment>
<gene>
    <name evidence="2" type="ORF">L0M99_04660</name>
</gene>
<dbReference type="RefSeq" id="WP_024059878.1">
    <property type="nucleotide sequence ID" value="NZ_JAGZVZ010000002.1"/>
</dbReference>
<organism evidence="2 3">
    <name type="scientific">Varibaculum cambriense</name>
    <dbReference type="NCBI Taxonomy" id="184870"/>
    <lineage>
        <taxon>Bacteria</taxon>
        <taxon>Bacillati</taxon>
        <taxon>Actinomycetota</taxon>
        <taxon>Actinomycetes</taxon>
        <taxon>Actinomycetales</taxon>
        <taxon>Actinomycetaceae</taxon>
        <taxon>Varibaculum</taxon>
    </lineage>
</organism>
<accession>A0AAJ1EX98</accession>
<dbReference type="InterPro" id="IPR029058">
    <property type="entry name" value="AB_hydrolase_fold"/>
</dbReference>
<dbReference type="Pfam" id="PF12146">
    <property type="entry name" value="Hydrolase_4"/>
    <property type="match status" value="1"/>
</dbReference>
<evidence type="ECO:0000313" key="3">
    <source>
        <dbReference type="Proteomes" id="UP001200537"/>
    </source>
</evidence>
<protein>
    <submittedName>
        <fullName evidence="2">Alpha/beta hydrolase</fullName>
    </submittedName>
</protein>
<sequence length="383" mass="43067">MGKKNSSAASLPTQPPAVPAPVGRWVPDILGPGFEARTLELPRDDEGELCATLVRHRPQDDRWAISNTPEEPTFTCLFIHGWNDYFFQRELARHISLAGGAFYAIDLCKYGRSWRKWQTFGWTEDLLSYDLDIYAALEVMREEHPGLPLVMAGHSTGGLTAAYWVNRHRDQVAGLLLDSPWIEMAGGTSQRFGARALAEIFSRRAAKKEVPLQSADSAYVDSLMGWDRKVDGTLPKRLEPWLKDPSLQGWPLVSSWKGAPDAIVRFGWVRAITIAQKQLLAGEATEVPTYFLTSTASSSGKRKREMMFTDSVLNVHTMCENAWRLSRRVTLERYPGKHDLFLSFPDVRQKVWFGVHRWLAQALPGQARPINEIGEPAAHAICP</sequence>
<keyword evidence="2" id="KW-0378">Hydrolase</keyword>
<proteinExistence type="predicted"/>
<dbReference type="Gene3D" id="3.40.50.1820">
    <property type="entry name" value="alpha/beta hydrolase"/>
    <property type="match status" value="1"/>
</dbReference>
<name>A0AAJ1EX98_9ACTO</name>
<feature type="domain" description="Serine aminopeptidase S33" evidence="1">
    <location>
        <begin position="71"/>
        <end position="211"/>
    </location>
</feature>
<dbReference type="EMBL" id="JAKNHJ010000007">
    <property type="protein sequence ID" value="MCG4617784.1"/>
    <property type="molecule type" value="Genomic_DNA"/>
</dbReference>
<dbReference type="GO" id="GO:0016787">
    <property type="term" value="F:hydrolase activity"/>
    <property type="evidence" value="ECO:0007669"/>
    <property type="project" value="UniProtKB-KW"/>
</dbReference>
<dbReference type="InterPro" id="IPR022742">
    <property type="entry name" value="Hydrolase_4"/>
</dbReference>
<dbReference type="AlphaFoldDB" id="A0AAJ1EX98"/>
<reference evidence="2" key="1">
    <citation type="submission" date="2022-01" db="EMBL/GenBank/DDBJ databases">
        <title>Collection of gut derived symbiotic bacterial strains cultured from healthy donors.</title>
        <authorList>
            <person name="Lin H."/>
            <person name="Kohout C."/>
            <person name="Waligurski E."/>
            <person name="Pamer E.G."/>
        </authorList>
    </citation>
    <scope>NUCLEOTIDE SEQUENCE</scope>
    <source>
        <strain evidence="2">DFI.7.46</strain>
    </source>
</reference>
<dbReference type="SUPFAM" id="SSF53474">
    <property type="entry name" value="alpha/beta-Hydrolases"/>
    <property type="match status" value="1"/>
</dbReference>
<evidence type="ECO:0000313" key="2">
    <source>
        <dbReference type="EMBL" id="MCG4617784.1"/>
    </source>
</evidence>
<evidence type="ECO:0000259" key="1">
    <source>
        <dbReference type="Pfam" id="PF12146"/>
    </source>
</evidence>
<dbReference type="Proteomes" id="UP001200537">
    <property type="component" value="Unassembled WGS sequence"/>
</dbReference>